<dbReference type="GO" id="GO:0043138">
    <property type="term" value="F:3'-5' DNA helicase activity"/>
    <property type="evidence" value="ECO:0007669"/>
    <property type="project" value="UniProtKB-EC"/>
</dbReference>
<dbReference type="GO" id="GO:0016887">
    <property type="term" value="F:ATP hydrolysis activity"/>
    <property type="evidence" value="ECO:0007669"/>
    <property type="project" value="RHEA"/>
</dbReference>
<accession>A0A087EK41</accession>
<dbReference type="GO" id="GO:0003677">
    <property type="term" value="F:DNA binding"/>
    <property type="evidence" value="ECO:0007669"/>
    <property type="project" value="UniProtKB-KW"/>
</dbReference>
<keyword evidence="11" id="KW-0413">Isomerase</keyword>
<evidence type="ECO:0000256" key="6">
    <source>
        <dbReference type="ARBA" id="ARBA00022806"/>
    </source>
</evidence>
<dbReference type="EC" id="5.6.2.4" evidence="13"/>
<dbReference type="GO" id="GO:0005829">
    <property type="term" value="C:cytosol"/>
    <property type="evidence" value="ECO:0007669"/>
    <property type="project" value="TreeGrafter"/>
</dbReference>
<protein>
    <recommendedName>
        <fullName evidence="13">DNA 3'-5' helicase</fullName>
        <ecNumber evidence="13">5.6.2.4</ecNumber>
    </recommendedName>
</protein>
<keyword evidence="16" id="KW-1185">Reference proteome</keyword>
<dbReference type="InterPro" id="IPR027417">
    <property type="entry name" value="P-loop_NTPase"/>
</dbReference>
<evidence type="ECO:0000256" key="14">
    <source>
        <dbReference type="ARBA" id="ARBA00048988"/>
    </source>
</evidence>
<dbReference type="Pfam" id="PF13361">
    <property type="entry name" value="UvrD_C"/>
    <property type="match status" value="1"/>
</dbReference>
<keyword evidence="6 15" id="KW-0347">Helicase</keyword>
<evidence type="ECO:0000256" key="1">
    <source>
        <dbReference type="ARBA" id="ARBA00009922"/>
    </source>
</evidence>
<evidence type="ECO:0000256" key="3">
    <source>
        <dbReference type="ARBA" id="ARBA00022741"/>
    </source>
</evidence>
<keyword evidence="7" id="KW-0269">Exonuclease</keyword>
<evidence type="ECO:0000256" key="10">
    <source>
        <dbReference type="ARBA" id="ARBA00023204"/>
    </source>
</evidence>
<dbReference type="OrthoDB" id="4812256at2"/>
<dbReference type="InterPro" id="IPR000212">
    <property type="entry name" value="DNA_helicase_UvrD/REP"/>
</dbReference>
<keyword evidence="5 15" id="KW-0378">Hydrolase</keyword>
<comment type="catalytic activity">
    <reaction evidence="12">
        <text>Couples ATP hydrolysis with the unwinding of duplex DNA by translocating in the 3'-5' direction.</text>
        <dbReference type="EC" id="5.6.2.4"/>
    </reaction>
</comment>
<dbReference type="PANTHER" id="PTHR11070:SF55">
    <property type="entry name" value="DNA 3'-5' HELICASE"/>
    <property type="match status" value="1"/>
</dbReference>
<keyword evidence="8" id="KW-0067">ATP-binding</keyword>
<evidence type="ECO:0000256" key="4">
    <source>
        <dbReference type="ARBA" id="ARBA00022763"/>
    </source>
</evidence>
<dbReference type="GO" id="GO:0004527">
    <property type="term" value="F:exonuclease activity"/>
    <property type="evidence" value="ECO:0007669"/>
    <property type="project" value="UniProtKB-KW"/>
</dbReference>
<dbReference type="InterPro" id="IPR038726">
    <property type="entry name" value="PDDEXK_AddAB-type"/>
</dbReference>
<evidence type="ECO:0000256" key="5">
    <source>
        <dbReference type="ARBA" id="ARBA00022801"/>
    </source>
</evidence>
<dbReference type="Gene3D" id="3.40.50.300">
    <property type="entry name" value="P-loop containing nucleotide triphosphate hydrolases"/>
    <property type="match status" value="4"/>
</dbReference>
<dbReference type="STRING" id="356829.BITS_0467"/>
<dbReference type="InterPro" id="IPR014017">
    <property type="entry name" value="DNA_helicase_UvrD-like_C"/>
</dbReference>
<dbReference type="GO" id="GO:0005524">
    <property type="term" value="F:ATP binding"/>
    <property type="evidence" value="ECO:0007669"/>
    <property type="project" value="UniProtKB-UniRule"/>
</dbReference>
<keyword evidence="2" id="KW-0540">Nuclease</keyword>
<dbReference type="PANTHER" id="PTHR11070">
    <property type="entry name" value="UVRD / RECB / PCRA DNA HELICASE FAMILY MEMBER"/>
    <property type="match status" value="1"/>
</dbReference>
<dbReference type="InterPro" id="IPR011604">
    <property type="entry name" value="PDDEXK-like_dom_sf"/>
</dbReference>
<proteinExistence type="inferred from homology"/>
<dbReference type="RefSeq" id="WP_026642875.1">
    <property type="nucleotide sequence ID" value="NZ_JGZU01000003.1"/>
</dbReference>
<name>A0A087EK41_9BIFI</name>
<dbReference type="Pfam" id="PF12705">
    <property type="entry name" value="PDDEXK_1"/>
    <property type="match status" value="1"/>
</dbReference>
<evidence type="ECO:0000256" key="13">
    <source>
        <dbReference type="ARBA" id="ARBA00034808"/>
    </source>
</evidence>
<gene>
    <name evidence="15" type="ORF">BITS_0467</name>
</gene>
<evidence type="ECO:0000256" key="9">
    <source>
        <dbReference type="ARBA" id="ARBA00023125"/>
    </source>
</evidence>
<dbReference type="Gene3D" id="1.10.486.10">
    <property type="entry name" value="PCRA, domain 4"/>
    <property type="match status" value="1"/>
</dbReference>
<dbReference type="GO" id="GO:0000725">
    <property type="term" value="P:recombinational repair"/>
    <property type="evidence" value="ECO:0007669"/>
    <property type="project" value="TreeGrafter"/>
</dbReference>
<dbReference type="InterPro" id="IPR014016">
    <property type="entry name" value="UvrD-like_ATP-bd"/>
</dbReference>
<evidence type="ECO:0000256" key="12">
    <source>
        <dbReference type="ARBA" id="ARBA00034617"/>
    </source>
</evidence>
<comment type="similarity">
    <text evidence="1">Belongs to the helicase family. UvrD subfamily.</text>
</comment>
<dbReference type="eggNOG" id="COG2887">
    <property type="taxonomic scope" value="Bacteria"/>
</dbReference>
<dbReference type="PROSITE" id="PS51198">
    <property type="entry name" value="UVRD_HELICASE_ATP_BIND"/>
    <property type="match status" value="1"/>
</dbReference>
<evidence type="ECO:0000313" key="16">
    <source>
        <dbReference type="Proteomes" id="UP000029080"/>
    </source>
</evidence>
<evidence type="ECO:0000256" key="2">
    <source>
        <dbReference type="ARBA" id="ARBA00022722"/>
    </source>
</evidence>
<dbReference type="CDD" id="cd17932">
    <property type="entry name" value="DEXQc_UvrD"/>
    <property type="match status" value="1"/>
</dbReference>
<dbReference type="Gene3D" id="3.90.320.10">
    <property type="match status" value="1"/>
</dbReference>
<comment type="catalytic activity">
    <reaction evidence="14">
        <text>ATP + H2O = ADP + phosphate + H(+)</text>
        <dbReference type="Rhea" id="RHEA:13065"/>
        <dbReference type="ChEBI" id="CHEBI:15377"/>
        <dbReference type="ChEBI" id="CHEBI:15378"/>
        <dbReference type="ChEBI" id="CHEBI:30616"/>
        <dbReference type="ChEBI" id="CHEBI:43474"/>
        <dbReference type="ChEBI" id="CHEBI:456216"/>
        <dbReference type="EC" id="5.6.2.4"/>
    </reaction>
</comment>
<keyword evidence="10" id="KW-0234">DNA repair</keyword>
<keyword evidence="9" id="KW-0238">DNA-binding</keyword>
<sequence length="1333" mass="146920">MSAARITDSPEQAAVIRERADSDVLVVAGAGSGKTYTMTRRIINLITTEHVPAECILGLTFTKKAAAELLTRVSAAVAQSRQEHSDSTGNQGAAAFMKPGVMTYDAFFQSIVRQYGLLVGFDQNTQPLSSAGIRQLISEVVGEHLDIARSQDFGGFNNVVNSTAALASAISSSMIGGECTDIQEAISRIREWDKAFEAQLNAVLKDETIPDTEVKTPKLKKRTKRQSDAEYEAVFEEYRAQWHAYCVYKCAQLLDVVRKRDVLLELVAAYDQEKKRRNLAEFSDFAIAAYQLVMRFPSIGARYRQQFTHVLLDEYQDTSGTQASLLATLFHHDFDAEGQGPAHSAVNAVGDPLQSIYAWRGASPGAFRMFQRDFSLDEQSVKSLSVTRRNSRLVLQSANILTKALRVEPKRASSSLMREVDVAQLHTLDEAPTGNVGVLGFASLGQEIDAVVRFAEHAIARFTPSDPNVRDQRPHAAVLFRSKTYMPKFADALQEAGLSTLVVGYSAVLERPEIRDVIALLHAASDRTDAASLMRLLATPRYGVGAQDLRALAKIVDNLNVERRFASLVQAGLVSEEESRADWPRIVREHSDSVPNMVFLSDVLGQQDCAKTIDKASISDHGRRSIFQASQALSKVRNSMHQGVSQVVRTAVEALNLDVDLVVAQALRNPDKPVVPAEARASLEALDTMVDTYQQELSQGQSPSLRGFMAWVDALDTIDDPTAATPDMPADVALMTVHQSKGLEWDAVAVVELEDKTFPSNQGDNLSVKVRDGQEGKQSSTLDNSSVIDEAYEGWIPPEYSETAKTWLSDPTAVPVPIRVDRDILPRFPHDVDPSQDPIQALSALDDVELIDDEIFGSMRGASDLGESMDAVDPNTWYLTQEEEAGRRLHADERRLAYVAITRARADVLLTYRGDGSMQCDYPGPIKKAPSNFWQEVHDALNCSAAVSEPSNLDPQSDLNKANIDLPDGFFIGDNAQELMDTVVGEAWNAPVDREAGTEGSLPWPYQLSEHVRERLQQAYQAVGSRSMEHLPALDENAIPQHPLLESALMVADDEDLMPRNIADGSARSKEIDAWVRKQAERVLAGRRQSVTAVQARAGHMSQHEASMYWRGIIRPIPHVSSPAAQEGTVFHAWAERFIGAFNGNSFDVDARDGSSESADMDGVFFTSRDAMLEDLERSDIAAGSSQADRHLIQWQRRLASSRWAKRVPVAVERQIVVSIPQLGDIIVNGKLDAVFRGGLDESDSSKSFTIVDWKTGVKPRSQEDIDHKLAQLDMYRLLLARIEQVPLDSIDATLYYLSESNEDARELHARAKTEQEILAELSSGIPEASDVD</sequence>
<dbReference type="PROSITE" id="PS51217">
    <property type="entry name" value="UVRD_HELICASE_CTER"/>
    <property type="match status" value="1"/>
</dbReference>
<keyword evidence="4" id="KW-0227">DNA damage</keyword>
<reference evidence="15 16" key="1">
    <citation type="submission" date="2014-03" db="EMBL/GenBank/DDBJ databases">
        <title>Genomics of Bifidobacteria.</title>
        <authorList>
            <person name="Ventura M."/>
            <person name="Milani C."/>
            <person name="Lugli G.A."/>
        </authorList>
    </citation>
    <scope>NUCLEOTIDE SEQUENCE [LARGE SCALE GENOMIC DNA]</scope>
    <source>
        <strain evidence="15 16">JCM 13495</strain>
    </source>
</reference>
<evidence type="ECO:0000256" key="8">
    <source>
        <dbReference type="ARBA" id="ARBA00022840"/>
    </source>
</evidence>
<evidence type="ECO:0000256" key="7">
    <source>
        <dbReference type="ARBA" id="ARBA00022839"/>
    </source>
</evidence>
<dbReference type="InterPro" id="IPR013986">
    <property type="entry name" value="DExx_box_DNA_helicase_dom_sf"/>
</dbReference>
<dbReference type="EMBL" id="JGZU01000003">
    <property type="protein sequence ID" value="KFJ08142.1"/>
    <property type="molecule type" value="Genomic_DNA"/>
</dbReference>
<dbReference type="eggNOG" id="COG0210">
    <property type="taxonomic scope" value="Bacteria"/>
</dbReference>
<dbReference type="GO" id="GO:0033202">
    <property type="term" value="C:DNA helicase complex"/>
    <property type="evidence" value="ECO:0007669"/>
    <property type="project" value="TreeGrafter"/>
</dbReference>
<dbReference type="Proteomes" id="UP000029080">
    <property type="component" value="Unassembled WGS sequence"/>
</dbReference>
<keyword evidence="3" id="KW-0547">Nucleotide-binding</keyword>
<dbReference type="SUPFAM" id="SSF52540">
    <property type="entry name" value="P-loop containing nucleoside triphosphate hydrolases"/>
    <property type="match status" value="1"/>
</dbReference>
<dbReference type="Pfam" id="PF00580">
    <property type="entry name" value="UvrD-helicase"/>
    <property type="match status" value="1"/>
</dbReference>
<organism evidence="15 16">
    <name type="scientific">Bifidobacterium tsurumiense</name>
    <dbReference type="NCBI Taxonomy" id="356829"/>
    <lineage>
        <taxon>Bacteria</taxon>
        <taxon>Bacillati</taxon>
        <taxon>Actinomycetota</taxon>
        <taxon>Actinomycetes</taxon>
        <taxon>Bifidobacteriales</taxon>
        <taxon>Bifidobacteriaceae</taxon>
        <taxon>Bifidobacterium</taxon>
    </lineage>
</organism>
<dbReference type="Gene3D" id="1.10.10.160">
    <property type="match status" value="1"/>
</dbReference>
<evidence type="ECO:0000313" key="15">
    <source>
        <dbReference type="EMBL" id="KFJ08142.1"/>
    </source>
</evidence>
<evidence type="ECO:0000256" key="11">
    <source>
        <dbReference type="ARBA" id="ARBA00023235"/>
    </source>
</evidence>
<comment type="caution">
    <text evidence="15">The sequence shown here is derived from an EMBL/GenBank/DDBJ whole genome shotgun (WGS) entry which is preliminary data.</text>
</comment>